<comment type="pathway">
    <text evidence="2">Protein modification; protein glycosylation.</text>
</comment>
<evidence type="ECO:0000256" key="2">
    <source>
        <dbReference type="ARBA" id="ARBA00004922"/>
    </source>
</evidence>
<dbReference type="PANTHER" id="PTHR11214">
    <property type="entry name" value="BETA-1,3-N-ACETYLGLUCOSAMINYLTRANSFERASE"/>
    <property type="match status" value="1"/>
</dbReference>
<dbReference type="AlphaFoldDB" id="C3Y7X7"/>
<comment type="similarity">
    <text evidence="3 12">Belongs to the glycosyltransferase 31 family.</text>
</comment>
<evidence type="ECO:0000256" key="10">
    <source>
        <dbReference type="ARBA" id="ARBA00023136"/>
    </source>
</evidence>
<protein>
    <recommendedName>
        <fullName evidence="12">Hexosyltransferase</fullName>
        <ecNumber evidence="12">2.4.1.-</ecNumber>
    </recommendedName>
</protein>
<evidence type="ECO:0000256" key="12">
    <source>
        <dbReference type="RuleBase" id="RU363063"/>
    </source>
</evidence>
<dbReference type="Gene3D" id="3.90.550.50">
    <property type="match status" value="1"/>
</dbReference>
<keyword evidence="10" id="KW-0472">Membrane</keyword>
<keyword evidence="5" id="KW-0808">Transferase</keyword>
<dbReference type="Pfam" id="PF01762">
    <property type="entry name" value="Galactosyl_T"/>
    <property type="match status" value="1"/>
</dbReference>
<keyword evidence="8" id="KW-1133">Transmembrane helix</keyword>
<evidence type="ECO:0000256" key="9">
    <source>
        <dbReference type="ARBA" id="ARBA00023034"/>
    </source>
</evidence>
<dbReference type="GO" id="GO:0016758">
    <property type="term" value="F:hexosyltransferase activity"/>
    <property type="evidence" value="ECO:0007669"/>
    <property type="project" value="InterPro"/>
</dbReference>
<keyword evidence="4 12" id="KW-0328">Glycosyltransferase</keyword>
<gene>
    <name evidence="13" type="ORF">BRAFLDRAFT_84689</name>
</gene>
<keyword evidence="7" id="KW-0735">Signal-anchor</keyword>
<comment type="subcellular location">
    <subcellularLocation>
        <location evidence="1 12">Golgi apparatus membrane</location>
        <topology evidence="1 12">Single-pass type II membrane protein</topology>
    </subcellularLocation>
</comment>
<evidence type="ECO:0000256" key="4">
    <source>
        <dbReference type="ARBA" id="ARBA00022676"/>
    </source>
</evidence>
<dbReference type="EMBL" id="GG666490">
    <property type="protein sequence ID" value="EEN63632.1"/>
    <property type="molecule type" value="Genomic_DNA"/>
</dbReference>
<dbReference type="PANTHER" id="PTHR11214:SF283">
    <property type="entry name" value="N-ACETYLLACTOSAMINIDE BETA-1,3-N-ACETYLGLUCOSAMINYLTRANSFERASE 4-LIKE"/>
    <property type="match status" value="1"/>
</dbReference>
<dbReference type="FunFam" id="3.90.550.50:FF:000001">
    <property type="entry name" value="Hexosyltransferase"/>
    <property type="match status" value="1"/>
</dbReference>
<evidence type="ECO:0000256" key="7">
    <source>
        <dbReference type="ARBA" id="ARBA00022968"/>
    </source>
</evidence>
<keyword evidence="6" id="KW-0812">Transmembrane</keyword>
<evidence type="ECO:0000256" key="8">
    <source>
        <dbReference type="ARBA" id="ARBA00022989"/>
    </source>
</evidence>
<dbReference type="EC" id="2.4.1.-" evidence="12"/>
<evidence type="ECO:0000256" key="5">
    <source>
        <dbReference type="ARBA" id="ARBA00022679"/>
    </source>
</evidence>
<keyword evidence="9 12" id="KW-0333">Golgi apparatus</keyword>
<reference evidence="13" key="1">
    <citation type="journal article" date="2008" name="Nature">
        <title>The amphioxus genome and the evolution of the chordate karyotype.</title>
        <authorList>
            <consortium name="US DOE Joint Genome Institute (JGI-PGF)"/>
            <person name="Putnam N.H."/>
            <person name="Butts T."/>
            <person name="Ferrier D.E.K."/>
            <person name="Furlong R.F."/>
            <person name="Hellsten U."/>
            <person name="Kawashima T."/>
            <person name="Robinson-Rechavi M."/>
            <person name="Shoguchi E."/>
            <person name="Terry A."/>
            <person name="Yu J.-K."/>
            <person name="Benito-Gutierrez E.L."/>
            <person name="Dubchak I."/>
            <person name="Garcia-Fernandez J."/>
            <person name="Gibson-Brown J.J."/>
            <person name="Grigoriev I.V."/>
            <person name="Horton A.C."/>
            <person name="de Jong P.J."/>
            <person name="Jurka J."/>
            <person name="Kapitonov V.V."/>
            <person name="Kohara Y."/>
            <person name="Kuroki Y."/>
            <person name="Lindquist E."/>
            <person name="Lucas S."/>
            <person name="Osoegawa K."/>
            <person name="Pennacchio L.A."/>
            <person name="Salamov A.A."/>
            <person name="Satou Y."/>
            <person name="Sauka-Spengler T."/>
            <person name="Schmutz J."/>
            <person name="Shin-I T."/>
            <person name="Toyoda A."/>
            <person name="Bronner-Fraser M."/>
            <person name="Fujiyama A."/>
            <person name="Holland L.Z."/>
            <person name="Holland P.W.H."/>
            <person name="Satoh N."/>
            <person name="Rokhsar D.S."/>
        </authorList>
    </citation>
    <scope>NUCLEOTIDE SEQUENCE [LARGE SCALE GENOMIC DNA]</scope>
    <source>
        <strain evidence="13">S238N-H82</strain>
        <tissue evidence="13">Testes</tissue>
    </source>
</reference>
<organism>
    <name type="scientific">Branchiostoma floridae</name>
    <name type="common">Florida lancelet</name>
    <name type="synonym">Amphioxus</name>
    <dbReference type="NCBI Taxonomy" id="7739"/>
    <lineage>
        <taxon>Eukaryota</taxon>
        <taxon>Metazoa</taxon>
        <taxon>Chordata</taxon>
        <taxon>Cephalochordata</taxon>
        <taxon>Leptocardii</taxon>
        <taxon>Amphioxiformes</taxon>
        <taxon>Branchiostomatidae</taxon>
        <taxon>Branchiostoma</taxon>
    </lineage>
</organism>
<evidence type="ECO:0000256" key="1">
    <source>
        <dbReference type="ARBA" id="ARBA00004323"/>
    </source>
</evidence>
<sequence length="264" mass="29850">MIFDAPCPIHPSPIRLIQHPGHRGEGGDQSNIRDTWGNKSNIPGFGIRTVFAVGVSDEKGIQESLEDENEMFRDIIQENILDTPGNGTLKTIMGLKWASQFCPDAKYVMKTSSDTFVNILSLVTLLKGLPASEASELMMGWVVTGKKPARDPNGPWKDWHVPKDVFPGDTFPPYVWGFAYVMSNDMPRLLYETSLTTKYLFMEDVYMGICLEKLGIAPRHHKGFCHWKVEINSCRSKFDWLMVTPGVGNPEEMREYWQALTSEC</sequence>
<evidence type="ECO:0000256" key="3">
    <source>
        <dbReference type="ARBA" id="ARBA00008661"/>
    </source>
</evidence>
<dbReference type="InParanoid" id="C3Y7X7"/>
<dbReference type="eggNOG" id="KOG2287">
    <property type="taxonomic scope" value="Eukaryota"/>
</dbReference>
<proteinExistence type="inferred from homology"/>
<evidence type="ECO:0000256" key="11">
    <source>
        <dbReference type="ARBA" id="ARBA00023180"/>
    </source>
</evidence>
<evidence type="ECO:0000313" key="13">
    <source>
        <dbReference type="EMBL" id="EEN63632.1"/>
    </source>
</evidence>
<dbReference type="GO" id="GO:0000139">
    <property type="term" value="C:Golgi membrane"/>
    <property type="evidence" value="ECO:0007669"/>
    <property type="project" value="UniProtKB-SubCell"/>
</dbReference>
<accession>C3Y7X7</accession>
<keyword evidence="11" id="KW-0325">Glycoprotein</keyword>
<name>C3Y7X7_BRAFL</name>
<evidence type="ECO:0000256" key="6">
    <source>
        <dbReference type="ARBA" id="ARBA00022692"/>
    </source>
</evidence>
<dbReference type="InterPro" id="IPR002659">
    <property type="entry name" value="Glyco_trans_31"/>
</dbReference>